<keyword evidence="2" id="KW-0238">DNA-binding</keyword>
<comment type="caution">
    <text evidence="5">The sequence shown here is derived from an EMBL/GenBank/DDBJ whole genome shotgun (WGS) entry which is preliminary data.</text>
</comment>
<name>A0ABS7VSC2_9HYPH</name>
<dbReference type="PANTHER" id="PTHR43280">
    <property type="entry name" value="ARAC-FAMILY TRANSCRIPTIONAL REGULATOR"/>
    <property type="match status" value="1"/>
</dbReference>
<dbReference type="SUPFAM" id="SSF51182">
    <property type="entry name" value="RmlC-like cupins"/>
    <property type="match status" value="1"/>
</dbReference>
<dbReference type="InterPro" id="IPR009057">
    <property type="entry name" value="Homeodomain-like_sf"/>
</dbReference>
<dbReference type="InterPro" id="IPR003313">
    <property type="entry name" value="AraC-bd"/>
</dbReference>
<keyword evidence="1" id="KW-0805">Transcription regulation</keyword>
<dbReference type="Proteomes" id="UP000704176">
    <property type="component" value="Unassembled WGS sequence"/>
</dbReference>
<dbReference type="InterPro" id="IPR018060">
    <property type="entry name" value="HTH_AraC"/>
</dbReference>
<dbReference type="Pfam" id="PF12833">
    <property type="entry name" value="HTH_18"/>
    <property type="match status" value="1"/>
</dbReference>
<dbReference type="RefSeq" id="WP_224314655.1">
    <property type="nucleotide sequence ID" value="NZ_JAIRBM010000013.1"/>
</dbReference>
<dbReference type="PROSITE" id="PS01124">
    <property type="entry name" value="HTH_ARAC_FAMILY_2"/>
    <property type="match status" value="1"/>
</dbReference>
<keyword evidence="3" id="KW-0804">Transcription</keyword>
<dbReference type="Pfam" id="PF02311">
    <property type="entry name" value="AraC_binding"/>
    <property type="match status" value="1"/>
</dbReference>
<protein>
    <submittedName>
        <fullName evidence="5">Helix-turn-helix domain-containing protein</fullName>
    </submittedName>
</protein>
<gene>
    <name evidence="5" type="ORF">K9B37_16610</name>
</gene>
<evidence type="ECO:0000259" key="4">
    <source>
        <dbReference type="PROSITE" id="PS01124"/>
    </source>
</evidence>
<evidence type="ECO:0000256" key="3">
    <source>
        <dbReference type="ARBA" id="ARBA00023163"/>
    </source>
</evidence>
<organism evidence="5 6">
    <name type="scientific">Microvirga puerhi</name>
    <dbReference type="NCBI Taxonomy" id="2876078"/>
    <lineage>
        <taxon>Bacteria</taxon>
        <taxon>Pseudomonadati</taxon>
        <taxon>Pseudomonadota</taxon>
        <taxon>Alphaproteobacteria</taxon>
        <taxon>Hyphomicrobiales</taxon>
        <taxon>Methylobacteriaceae</taxon>
        <taxon>Microvirga</taxon>
    </lineage>
</organism>
<evidence type="ECO:0000256" key="1">
    <source>
        <dbReference type="ARBA" id="ARBA00023015"/>
    </source>
</evidence>
<reference evidence="5 6" key="1">
    <citation type="submission" date="2021-09" db="EMBL/GenBank/DDBJ databases">
        <title>The complete genome sequence of a new microorganism.</title>
        <authorList>
            <person name="Zi Z."/>
        </authorList>
    </citation>
    <scope>NUCLEOTIDE SEQUENCE [LARGE SCALE GENOMIC DNA]</scope>
    <source>
        <strain evidence="5 6">WGZ8</strain>
    </source>
</reference>
<evidence type="ECO:0000313" key="6">
    <source>
        <dbReference type="Proteomes" id="UP000704176"/>
    </source>
</evidence>
<dbReference type="InterPro" id="IPR047264">
    <property type="entry name" value="Cupin_HpaA-like_N"/>
</dbReference>
<evidence type="ECO:0000313" key="5">
    <source>
        <dbReference type="EMBL" id="MBZ6077902.1"/>
    </source>
</evidence>
<accession>A0ABS7VSC2</accession>
<evidence type="ECO:0000256" key="2">
    <source>
        <dbReference type="ARBA" id="ARBA00023125"/>
    </source>
</evidence>
<dbReference type="InterPro" id="IPR014710">
    <property type="entry name" value="RmlC-like_jellyroll"/>
</dbReference>
<dbReference type="SUPFAM" id="SSF46689">
    <property type="entry name" value="Homeodomain-like"/>
    <property type="match status" value="1"/>
</dbReference>
<dbReference type="InterPro" id="IPR011051">
    <property type="entry name" value="RmlC_Cupin_sf"/>
</dbReference>
<feature type="domain" description="HTH araC/xylS-type" evidence="4">
    <location>
        <begin position="190"/>
        <end position="288"/>
    </location>
</feature>
<dbReference type="CDD" id="cd06999">
    <property type="entry name" value="cupin_HpaA-like_N"/>
    <property type="match status" value="1"/>
</dbReference>
<sequence length="291" mass="32887">MTTIPTYALYGEYKDDPSVDWIHCETIQFRSRLHNYVIEPHRHEHLFQILYLANGQADFIHDEQHRVLHAPCIVTLPAMVVHGYRFTPDVEGVVLTLFENRLPSVLDAAKNLLEAFDSVRVVSLAQKPEAASALENHVAAIADELGSQAPGRLAAVEAHLALALVALYRLQGHGREALSGPRDRALQHLGRFRQMVDQDFRTHKPVADYARRLGLTATHLNRICRDQLGETALGIIQQRLALEARRYLTFTSLSAKEIALALAFEDPSYFNRFFKRQTGQTPMAFRAMRKG</sequence>
<dbReference type="Gene3D" id="2.60.120.10">
    <property type="entry name" value="Jelly Rolls"/>
    <property type="match status" value="1"/>
</dbReference>
<proteinExistence type="predicted"/>
<dbReference type="Gene3D" id="1.10.10.60">
    <property type="entry name" value="Homeodomain-like"/>
    <property type="match status" value="1"/>
</dbReference>
<dbReference type="EMBL" id="JAIRBM010000013">
    <property type="protein sequence ID" value="MBZ6077902.1"/>
    <property type="molecule type" value="Genomic_DNA"/>
</dbReference>
<dbReference type="PANTHER" id="PTHR43280:SF32">
    <property type="entry name" value="TRANSCRIPTIONAL REGULATORY PROTEIN"/>
    <property type="match status" value="1"/>
</dbReference>
<keyword evidence="6" id="KW-1185">Reference proteome</keyword>
<dbReference type="SMART" id="SM00342">
    <property type="entry name" value="HTH_ARAC"/>
    <property type="match status" value="1"/>
</dbReference>